<evidence type="ECO:0000313" key="11">
    <source>
        <dbReference type="Proteomes" id="UP001197875"/>
    </source>
</evidence>
<dbReference type="Gene3D" id="2.20.28.10">
    <property type="match status" value="1"/>
</dbReference>
<evidence type="ECO:0000256" key="4">
    <source>
        <dbReference type="ARBA" id="ARBA00007121"/>
    </source>
</evidence>
<dbReference type="Pfam" id="PF01613">
    <property type="entry name" value="Flavin_Reduct"/>
    <property type="match status" value="1"/>
</dbReference>
<evidence type="ECO:0000313" key="10">
    <source>
        <dbReference type="EMBL" id="MCC2190680.1"/>
    </source>
</evidence>
<dbReference type="SMART" id="SM00903">
    <property type="entry name" value="Flavin_Reduct"/>
    <property type="match status" value="1"/>
</dbReference>
<dbReference type="SUPFAM" id="SSF52218">
    <property type="entry name" value="Flavoproteins"/>
    <property type="match status" value="1"/>
</dbReference>
<evidence type="ECO:0000256" key="7">
    <source>
        <dbReference type="ARBA" id="ARBA00025633"/>
    </source>
</evidence>
<dbReference type="PROSITE" id="PS50902">
    <property type="entry name" value="FLAVODOXIN_LIKE"/>
    <property type="match status" value="1"/>
</dbReference>
<organism evidence="10 11">
    <name type="scientific">Fusicatenibacter faecihominis</name>
    <dbReference type="NCBI Taxonomy" id="2881276"/>
    <lineage>
        <taxon>Bacteria</taxon>
        <taxon>Bacillati</taxon>
        <taxon>Bacillota</taxon>
        <taxon>Clostridia</taxon>
        <taxon>Lachnospirales</taxon>
        <taxon>Lachnospiraceae</taxon>
        <taxon>Fusicatenibacter</taxon>
    </lineage>
</organism>
<feature type="domain" description="Flavodoxin-like" evidence="8">
    <location>
        <begin position="244"/>
        <end position="388"/>
    </location>
</feature>
<dbReference type="SUPFAM" id="SSF50475">
    <property type="entry name" value="FMN-binding split barrel"/>
    <property type="match status" value="1"/>
</dbReference>
<comment type="caution">
    <text evidence="10">The sequence shown here is derived from an EMBL/GenBank/DDBJ whole genome shotgun (WGS) entry which is preliminary data.</text>
</comment>
<dbReference type="Gene3D" id="2.30.110.10">
    <property type="entry name" value="Electron Transport, Fmn-binding Protein, Chain A"/>
    <property type="match status" value="1"/>
</dbReference>
<sequence length="597" mass="67356">MKITDDILYVGVNDHKVDLFEGQYVVPNGMAYNSYVIKDEKIAVMDTVDANFTHEWLDNIATVLNGAKPDYLIVQHMEPDHSANIHNFMKVYPDTTIVANAKTFGMMENFFRDMPLEGRKLEVQNGGTLSLGKHTLTFVFAPMVHWPEVMVTYDSTDKVLFAADGFGKFGALDVDEPWDDEARRYFIGIVGKYGMQVQKLLKVAATLDIQTICSLHGPVLKENLGHYIEKYDIWSSYSVEEEGVMIAYTSVYGNTKKAVELLAEKLRDKGCPKVVVYDLARCDMSQAVADAFRYGKLILATTTYNAEIYPFMRTFIEHLTERNYQNRTIGLIENGSWAPLAAKIMKGMFEKSKKITWLDTTVRILSSLSAENKDELEAMANELCEEYIARSGEVEKKVDPTALFRIGYGLYVVTSNDGKKDNGLIVNTVIQLTDQPNRVAVNINKENYSHHVIKQTGVMNVNCLSVEAPFQVFENFGFQSGRQADKFAGWETPRSENGLVILPKYINAFMSLKVEQYVDLGTHGMFICSVAEARVINKKDTMTYTYYQENVKPKPQTEGKKGFVCTVCGYIYEGDVLPDDFICPLCKHGVADFVPIE</sequence>
<comment type="function">
    <text evidence="7">Mediates electron transfer from NADH to oxygen, reducing it to water. This modular protein has 3 redox cofactors, in other organisms the same activity requires 2 or 3 proteins.</text>
</comment>
<comment type="similarity">
    <text evidence="3">In the C-terminal section; belongs to the flavodoxin reductase family.</text>
</comment>
<dbReference type="InterPro" id="IPR029039">
    <property type="entry name" value="Flavoprotein-like_sf"/>
</dbReference>
<dbReference type="InterPro" id="IPR048574">
    <property type="entry name" value="RUBY_RBDX"/>
</dbReference>
<keyword evidence="11" id="KW-1185">Reference proteome</keyword>
<dbReference type="InterPro" id="IPR001279">
    <property type="entry name" value="Metallo-B-lactamas"/>
</dbReference>
<dbReference type="InterPro" id="IPR012349">
    <property type="entry name" value="Split_barrel_FMN-bd"/>
</dbReference>
<evidence type="ECO:0000256" key="5">
    <source>
        <dbReference type="ARBA" id="ARBA00022448"/>
    </source>
</evidence>
<comment type="cofactor">
    <cofactor evidence="1">
        <name>Fe cation</name>
        <dbReference type="ChEBI" id="CHEBI:24875"/>
    </cofactor>
</comment>
<dbReference type="SUPFAM" id="SSF57802">
    <property type="entry name" value="Rubredoxin-like"/>
    <property type="match status" value="1"/>
</dbReference>
<evidence type="ECO:0000256" key="6">
    <source>
        <dbReference type="ARBA" id="ARBA00022982"/>
    </source>
</evidence>
<dbReference type="GO" id="GO:0005506">
    <property type="term" value="F:iron ion binding"/>
    <property type="evidence" value="ECO:0007669"/>
    <property type="project" value="InterPro"/>
</dbReference>
<dbReference type="PANTHER" id="PTHR32145">
    <property type="entry name" value="DIFLAVIN FLAVOPROTEIN A 2-RELATED"/>
    <property type="match status" value="1"/>
</dbReference>
<reference evidence="10 11" key="1">
    <citation type="submission" date="2021-10" db="EMBL/GenBank/DDBJ databases">
        <title>Anaerobic single-cell dispensing facilitates the cultivation of human gut bacteria.</title>
        <authorList>
            <person name="Afrizal A."/>
        </authorList>
    </citation>
    <scope>NUCLEOTIDE SEQUENCE [LARGE SCALE GENOMIC DNA]</scope>
    <source>
        <strain evidence="10 11">CLA-AA-H277</strain>
    </source>
</reference>
<dbReference type="RefSeq" id="WP_227615730.1">
    <property type="nucleotide sequence ID" value="NZ_JAJEPR010000025.1"/>
</dbReference>
<dbReference type="InterPro" id="IPR026816">
    <property type="entry name" value="Flavodoxin_dom"/>
</dbReference>
<dbReference type="InterPro" id="IPR024934">
    <property type="entry name" value="Rubredoxin-like_dom"/>
</dbReference>
<dbReference type="Pfam" id="PF12724">
    <property type="entry name" value="Flavodoxin_5"/>
    <property type="match status" value="1"/>
</dbReference>
<dbReference type="Gene3D" id="3.40.50.360">
    <property type="match status" value="1"/>
</dbReference>
<feature type="domain" description="Rubredoxin-like" evidence="9">
    <location>
        <begin position="560"/>
        <end position="596"/>
    </location>
</feature>
<dbReference type="SMART" id="SM00849">
    <property type="entry name" value="Lactamase_B"/>
    <property type="match status" value="1"/>
</dbReference>
<comment type="similarity">
    <text evidence="4">In the N-terminal section; belongs to the zinc metallo-hydrolase group 3 family.</text>
</comment>
<protein>
    <submittedName>
        <fullName evidence="10">Flavin reductase</fullName>
    </submittedName>
</protein>
<accession>A0AAE3J7S0</accession>
<dbReference type="CDD" id="cd00350">
    <property type="entry name" value="rubredoxin_like"/>
    <property type="match status" value="1"/>
</dbReference>
<proteinExistence type="inferred from homology"/>
<dbReference type="Gene3D" id="3.60.15.10">
    <property type="entry name" value="Ribonuclease Z/Hydroxyacylglutathione hydrolase-like"/>
    <property type="match status" value="1"/>
</dbReference>
<evidence type="ECO:0000259" key="9">
    <source>
        <dbReference type="PROSITE" id="PS50903"/>
    </source>
</evidence>
<dbReference type="PANTHER" id="PTHR32145:SF20">
    <property type="entry name" value="FLAVOPROTEIN"/>
    <property type="match status" value="1"/>
</dbReference>
<dbReference type="InterPro" id="IPR051285">
    <property type="entry name" value="NADH_oxidoreductase_modular"/>
</dbReference>
<dbReference type="InterPro" id="IPR008254">
    <property type="entry name" value="Flavodoxin/NO_synth"/>
</dbReference>
<keyword evidence="5" id="KW-0813">Transport</keyword>
<dbReference type="Proteomes" id="UP001197875">
    <property type="component" value="Unassembled WGS sequence"/>
</dbReference>
<keyword evidence="6" id="KW-0249">Electron transport</keyword>
<dbReference type="InterPro" id="IPR002563">
    <property type="entry name" value="Flavin_Rdtase-like_dom"/>
</dbReference>
<dbReference type="GO" id="GO:0016646">
    <property type="term" value="F:oxidoreductase activity, acting on the CH-NH group of donors, NAD or NADP as acceptor"/>
    <property type="evidence" value="ECO:0007669"/>
    <property type="project" value="UniProtKB-ARBA"/>
</dbReference>
<name>A0AAE3J7S0_9FIRM</name>
<evidence type="ECO:0000256" key="3">
    <source>
        <dbReference type="ARBA" id="ARBA00006098"/>
    </source>
</evidence>
<evidence type="ECO:0000256" key="2">
    <source>
        <dbReference type="ARBA" id="ARBA00001965"/>
    </source>
</evidence>
<evidence type="ECO:0000256" key="1">
    <source>
        <dbReference type="ARBA" id="ARBA00001962"/>
    </source>
</evidence>
<dbReference type="GO" id="GO:0016651">
    <property type="term" value="F:oxidoreductase activity, acting on NAD(P)H"/>
    <property type="evidence" value="ECO:0007669"/>
    <property type="project" value="UniProtKB-ARBA"/>
</dbReference>
<dbReference type="InterPro" id="IPR045761">
    <property type="entry name" value="ODP_dom"/>
</dbReference>
<dbReference type="PROSITE" id="PS50903">
    <property type="entry name" value="RUBREDOXIN_LIKE"/>
    <property type="match status" value="1"/>
</dbReference>
<gene>
    <name evidence="10" type="ORF">LKD71_12885</name>
</gene>
<comment type="cofactor">
    <cofactor evidence="2">
        <name>Fe(3+)</name>
        <dbReference type="ChEBI" id="CHEBI:29034"/>
    </cofactor>
</comment>
<dbReference type="AlphaFoldDB" id="A0AAE3J7S0"/>
<dbReference type="Pfam" id="PF21349">
    <property type="entry name" value="RUBY_RBDX"/>
    <property type="match status" value="1"/>
</dbReference>
<evidence type="ECO:0000259" key="8">
    <source>
        <dbReference type="PROSITE" id="PS50902"/>
    </source>
</evidence>
<dbReference type="SUPFAM" id="SSF56281">
    <property type="entry name" value="Metallo-hydrolase/oxidoreductase"/>
    <property type="match status" value="1"/>
</dbReference>
<dbReference type="GO" id="GO:0010181">
    <property type="term" value="F:FMN binding"/>
    <property type="evidence" value="ECO:0007669"/>
    <property type="project" value="InterPro"/>
</dbReference>
<dbReference type="CDD" id="cd07709">
    <property type="entry name" value="flavodiiron_proteins_MBL-fold"/>
    <property type="match status" value="1"/>
</dbReference>
<dbReference type="EMBL" id="JAJEPR010000025">
    <property type="protein sequence ID" value="MCC2190680.1"/>
    <property type="molecule type" value="Genomic_DNA"/>
</dbReference>
<dbReference type="Pfam" id="PF19583">
    <property type="entry name" value="ODP"/>
    <property type="match status" value="1"/>
</dbReference>
<dbReference type="InterPro" id="IPR036866">
    <property type="entry name" value="RibonucZ/Hydroxyglut_hydro"/>
</dbReference>